<evidence type="ECO:0000256" key="5">
    <source>
        <dbReference type="ARBA" id="ARBA00023239"/>
    </source>
</evidence>
<dbReference type="InterPro" id="IPR015421">
    <property type="entry name" value="PyrdxlP-dep_Trfase_major"/>
</dbReference>
<feature type="modified residue" description="N6-(pyridoxal phosphate)lysine" evidence="6">
    <location>
        <position position="315"/>
    </location>
</feature>
<evidence type="ECO:0000256" key="6">
    <source>
        <dbReference type="PIRSR" id="PIRSR602129-50"/>
    </source>
</evidence>
<dbReference type="Gene3D" id="3.40.640.10">
    <property type="entry name" value="Type I PLP-dependent aspartate aminotransferase-like (Major domain)"/>
    <property type="match status" value="1"/>
</dbReference>
<keyword evidence="9" id="KW-1185">Reference proteome</keyword>
<dbReference type="PANTHER" id="PTHR11999:SF70">
    <property type="entry name" value="MIP05841P"/>
    <property type="match status" value="1"/>
</dbReference>
<gene>
    <name evidence="8" type="ORF">SAMN05660895_0304</name>
</gene>
<dbReference type="InterPro" id="IPR015422">
    <property type="entry name" value="PyrdxlP-dep_Trfase_small"/>
</dbReference>
<dbReference type="InterPro" id="IPR002129">
    <property type="entry name" value="PyrdxlP-dep_de-COase"/>
</dbReference>
<comment type="cofactor">
    <cofactor evidence="1 6 7">
        <name>pyridoxal 5'-phosphate</name>
        <dbReference type="ChEBI" id="CHEBI:597326"/>
    </cofactor>
</comment>
<evidence type="ECO:0000313" key="9">
    <source>
        <dbReference type="Proteomes" id="UP000199537"/>
    </source>
</evidence>
<dbReference type="InterPro" id="IPR010977">
    <property type="entry name" value="Aromatic_deC"/>
</dbReference>
<organism evidence="8 9">
    <name type="scientific">Thermoflavifilum thermophilum</name>
    <dbReference type="NCBI Taxonomy" id="1393122"/>
    <lineage>
        <taxon>Bacteria</taxon>
        <taxon>Pseudomonadati</taxon>
        <taxon>Bacteroidota</taxon>
        <taxon>Chitinophagia</taxon>
        <taxon>Chitinophagales</taxon>
        <taxon>Chitinophagaceae</taxon>
        <taxon>Thermoflavifilum</taxon>
    </lineage>
</organism>
<dbReference type="PANTHER" id="PTHR11999">
    <property type="entry name" value="GROUP II PYRIDOXAL-5-PHOSPHATE DECARBOXYLASE"/>
    <property type="match status" value="1"/>
</dbReference>
<evidence type="ECO:0000256" key="4">
    <source>
        <dbReference type="ARBA" id="ARBA00022898"/>
    </source>
</evidence>
<dbReference type="InterPro" id="IPR015424">
    <property type="entry name" value="PyrdxlP-dep_Trfase"/>
</dbReference>
<dbReference type="GO" id="GO:0019752">
    <property type="term" value="P:carboxylic acid metabolic process"/>
    <property type="evidence" value="ECO:0007669"/>
    <property type="project" value="InterPro"/>
</dbReference>
<dbReference type="SUPFAM" id="SSF53383">
    <property type="entry name" value="PLP-dependent transferases"/>
    <property type="match status" value="1"/>
</dbReference>
<keyword evidence="4 6" id="KW-0663">Pyridoxal phosphate</keyword>
<dbReference type="Proteomes" id="UP000199537">
    <property type="component" value="Unassembled WGS sequence"/>
</dbReference>
<dbReference type="OrthoDB" id="9803665at2"/>
<accession>A0A1I7N0W5</accession>
<dbReference type="GO" id="GO:0030170">
    <property type="term" value="F:pyridoxal phosphate binding"/>
    <property type="evidence" value="ECO:0007669"/>
    <property type="project" value="InterPro"/>
</dbReference>
<sequence>MDTLSSLQNRLQELEFISRKLEQPDEAFRTHGSEPTAEAAFSYAREFLSTLPDQKAFVEDVTTPKLLQQYPVQDEPRPADEVFSVLRKVFDNVSLNAASGGHLAYIPGGGLYYASLGDYLAAVTNKYSTVFYISPAAVKMENLLIRWMCELVGYPADKSGGYLTSGGSLANLSAIVAARDAKQVKAERVPRSVVYFTHQVHHCVLKDLRVAGLAECVIREVPMTDAYEMRAEALQEMIEEDLRNQLYPWLVVASAGSTDVSAIDPLNDIADIAEKYGLWFHVDAAYGGFFLLTETGRKKMKGIHRADSVVMDPHKGLFMPYGTGAVIVKDVQTLWRSNHFDANYMQDAIPYHDEISPADISPELSRHFRGLRVWLPLQLHGLKPFRAALEEKMLLTQYFYHEVKKLGFETGPFPELSVMIYRYVPEHLKGNTAAINELNARILKKVNADGKVFISSTSLNGEYWLRLAVLSFRTHRNHIDYLLQLLKKITEEEKLSETKLHKA</sequence>
<evidence type="ECO:0000256" key="1">
    <source>
        <dbReference type="ARBA" id="ARBA00001933"/>
    </source>
</evidence>
<dbReference type="GO" id="GO:0005737">
    <property type="term" value="C:cytoplasm"/>
    <property type="evidence" value="ECO:0007669"/>
    <property type="project" value="TreeGrafter"/>
</dbReference>
<dbReference type="Pfam" id="PF00282">
    <property type="entry name" value="Pyridoxal_deC"/>
    <property type="match status" value="1"/>
</dbReference>
<dbReference type="EMBL" id="FPCJ01000001">
    <property type="protein sequence ID" value="SFV28312.1"/>
    <property type="molecule type" value="Genomic_DNA"/>
</dbReference>
<reference evidence="9" key="1">
    <citation type="submission" date="2016-10" db="EMBL/GenBank/DDBJ databases">
        <authorList>
            <person name="Varghese N."/>
            <person name="Submissions S."/>
        </authorList>
    </citation>
    <scope>NUCLEOTIDE SEQUENCE [LARGE SCALE GENOMIC DNA]</scope>
    <source>
        <strain evidence="9">DSM 14807</strain>
    </source>
</reference>
<dbReference type="RefSeq" id="WP_092460861.1">
    <property type="nucleotide sequence ID" value="NZ_FPCJ01000001.1"/>
</dbReference>
<name>A0A1I7N0W5_9BACT</name>
<dbReference type="AlphaFoldDB" id="A0A1I7N0W5"/>
<protein>
    <submittedName>
        <fullName evidence="8">Glutamate or tyrosine decarboxylase</fullName>
    </submittedName>
</protein>
<evidence type="ECO:0000313" key="8">
    <source>
        <dbReference type="EMBL" id="SFV28312.1"/>
    </source>
</evidence>
<dbReference type="Gene3D" id="3.90.1150.10">
    <property type="entry name" value="Aspartate Aminotransferase, domain 1"/>
    <property type="match status" value="1"/>
</dbReference>
<comment type="similarity">
    <text evidence="2 7">Belongs to the group II decarboxylase family.</text>
</comment>
<keyword evidence="5 7" id="KW-0456">Lyase</keyword>
<dbReference type="GO" id="GO:0016831">
    <property type="term" value="F:carboxy-lyase activity"/>
    <property type="evidence" value="ECO:0007669"/>
    <property type="project" value="UniProtKB-KW"/>
</dbReference>
<dbReference type="STRING" id="1393122.SAMN05660895_0304"/>
<keyword evidence="3" id="KW-0210">Decarboxylase</keyword>
<proteinExistence type="inferred from homology"/>
<evidence type="ECO:0000256" key="3">
    <source>
        <dbReference type="ARBA" id="ARBA00022793"/>
    </source>
</evidence>
<evidence type="ECO:0000256" key="7">
    <source>
        <dbReference type="RuleBase" id="RU000382"/>
    </source>
</evidence>
<evidence type="ECO:0000256" key="2">
    <source>
        <dbReference type="ARBA" id="ARBA00009533"/>
    </source>
</evidence>